<dbReference type="Pfam" id="PF01243">
    <property type="entry name" value="PNPOx_N"/>
    <property type="match status" value="1"/>
</dbReference>
<organism evidence="2 3">
    <name type="scientific">Actinokineospora iranica</name>
    <dbReference type="NCBI Taxonomy" id="1271860"/>
    <lineage>
        <taxon>Bacteria</taxon>
        <taxon>Bacillati</taxon>
        <taxon>Actinomycetota</taxon>
        <taxon>Actinomycetes</taxon>
        <taxon>Pseudonocardiales</taxon>
        <taxon>Pseudonocardiaceae</taxon>
        <taxon>Actinokineospora</taxon>
    </lineage>
</organism>
<evidence type="ECO:0000259" key="1">
    <source>
        <dbReference type="Pfam" id="PF01243"/>
    </source>
</evidence>
<proteinExistence type="predicted"/>
<feature type="domain" description="Pyridoxamine 5'-phosphate oxidase N-terminal" evidence="1">
    <location>
        <begin position="37"/>
        <end position="156"/>
    </location>
</feature>
<gene>
    <name evidence="2" type="ORF">SAMN05216174_11934</name>
</gene>
<evidence type="ECO:0000313" key="2">
    <source>
        <dbReference type="EMBL" id="SDD82435.1"/>
    </source>
</evidence>
<sequence>MTKDLFADAIGSVDELREIYPEQSANAKAKQIDLVDDLAREFVACSPIVFVASADARGRCDVTPRGGPPGFVSVLAEGTVVVPDATGNRRIDTLQNVVATGRAGLIFLIPGRGQTLRVNGRACVSTRPELLASLTAVGKPPRAALVVEPEEVFTHCPKAFVRSKVWQPETWLDASAQPDPAEIVHAHIGDPAITLEQIRQDQIDSLRYRLA</sequence>
<dbReference type="Gene3D" id="2.30.110.10">
    <property type="entry name" value="Electron Transport, Fmn-binding Protein, Chain A"/>
    <property type="match status" value="1"/>
</dbReference>
<dbReference type="PANTHER" id="PTHR42815:SF2">
    <property type="entry name" value="FAD-BINDING, PUTATIVE (AFU_ORTHOLOGUE AFUA_6G07600)-RELATED"/>
    <property type="match status" value="1"/>
</dbReference>
<name>A0A1G6XYG6_9PSEU</name>
<reference evidence="3" key="1">
    <citation type="submission" date="2016-10" db="EMBL/GenBank/DDBJ databases">
        <authorList>
            <person name="Varghese N."/>
            <person name="Submissions S."/>
        </authorList>
    </citation>
    <scope>NUCLEOTIDE SEQUENCE [LARGE SCALE GENOMIC DNA]</scope>
    <source>
        <strain evidence="3">IBRC-M 10403</strain>
    </source>
</reference>
<dbReference type="Proteomes" id="UP000199501">
    <property type="component" value="Unassembled WGS sequence"/>
</dbReference>
<dbReference type="InterPro" id="IPR011576">
    <property type="entry name" value="Pyridox_Oxase_N"/>
</dbReference>
<keyword evidence="3" id="KW-1185">Reference proteome</keyword>
<dbReference type="InterPro" id="IPR012349">
    <property type="entry name" value="Split_barrel_FMN-bd"/>
</dbReference>
<dbReference type="InterPro" id="IPR024029">
    <property type="entry name" value="Pyridox_Oxase_FMN-dep"/>
</dbReference>
<evidence type="ECO:0000313" key="3">
    <source>
        <dbReference type="Proteomes" id="UP000199501"/>
    </source>
</evidence>
<dbReference type="PANTHER" id="PTHR42815">
    <property type="entry name" value="FAD-BINDING, PUTATIVE (AFU_ORTHOLOGUE AFUA_6G07600)-RELATED"/>
    <property type="match status" value="1"/>
</dbReference>
<accession>A0A1G6XYG6</accession>
<dbReference type="EMBL" id="FMZZ01000019">
    <property type="protein sequence ID" value="SDD82435.1"/>
    <property type="molecule type" value="Genomic_DNA"/>
</dbReference>
<dbReference type="RefSeq" id="WP_228771983.1">
    <property type="nucleotide sequence ID" value="NZ_FMZZ01000019.1"/>
</dbReference>
<dbReference type="SUPFAM" id="SSF50475">
    <property type="entry name" value="FMN-binding split barrel"/>
    <property type="match status" value="1"/>
</dbReference>
<dbReference type="AlphaFoldDB" id="A0A1G6XYG6"/>
<dbReference type="NCBIfam" id="TIGR04025">
    <property type="entry name" value="PPOX_FMN_DR2398"/>
    <property type="match status" value="1"/>
</dbReference>
<protein>
    <recommendedName>
        <fullName evidence="1">Pyridoxamine 5'-phosphate oxidase N-terminal domain-containing protein</fullName>
    </recommendedName>
</protein>
<dbReference type="STRING" id="1271860.SAMN05216174_11934"/>